<sequence>MSKLRKFANNFVVGKSVDKIFLALSKYLKILYKVPHISKFIKLFVFISNVQKFNTKFSISFASKSYRDNLKRHYRKNVLSNTLQYLNIIYPRLKNHLCSESFFVYNDTYHCIQIRLGHSDLLVVSVVRLKINLKSYDMQKEKYYSRPLIERRAPDRRIIVRLLSGHFINGRLYVFGLLISNLHDSEQHLIDAVKISVRETVVPRLMDHHKDMVKFGI</sequence>
<keyword evidence="2" id="KW-1185">Reference proteome</keyword>
<protein>
    <submittedName>
        <fullName evidence="1">Uncharacterized protein</fullName>
    </submittedName>
</protein>
<dbReference type="AlphaFoldDB" id="A0A6G0TAH2"/>
<organism evidence="1 2">
    <name type="scientific">Aphis glycines</name>
    <name type="common">Soybean aphid</name>
    <dbReference type="NCBI Taxonomy" id="307491"/>
    <lineage>
        <taxon>Eukaryota</taxon>
        <taxon>Metazoa</taxon>
        <taxon>Ecdysozoa</taxon>
        <taxon>Arthropoda</taxon>
        <taxon>Hexapoda</taxon>
        <taxon>Insecta</taxon>
        <taxon>Pterygota</taxon>
        <taxon>Neoptera</taxon>
        <taxon>Paraneoptera</taxon>
        <taxon>Hemiptera</taxon>
        <taxon>Sternorrhyncha</taxon>
        <taxon>Aphidomorpha</taxon>
        <taxon>Aphidoidea</taxon>
        <taxon>Aphididae</taxon>
        <taxon>Aphidini</taxon>
        <taxon>Aphis</taxon>
        <taxon>Aphis</taxon>
    </lineage>
</organism>
<gene>
    <name evidence="1" type="ORF">AGLY_012702</name>
</gene>
<reference evidence="1 2" key="1">
    <citation type="submission" date="2019-08" db="EMBL/GenBank/DDBJ databases">
        <title>The genome of the soybean aphid Biotype 1, its phylome, world population structure and adaptation to the North American continent.</title>
        <authorList>
            <person name="Giordano R."/>
            <person name="Donthu R.K."/>
            <person name="Hernandez A.G."/>
            <person name="Wright C.L."/>
            <person name="Zimin A.V."/>
        </authorList>
    </citation>
    <scope>NUCLEOTIDE SEQUENCE [LARGE SCALE GENOMIC DNA]</scope>
    <source>
        <tissue evidence="1">Whole aphids</tissue>
    </source>
</reference>
<dbReference type="OrthoDB" id="10617198at2759"/>
<accession>A0A6G0TAH2</accession>
<comment type="caution">
    <text evidence="1">The sequence shown here is derived from an EMBL/GenBank/DDBJ whole genome shotgun (WGS) entry which is preliminary data.</text>
</comment>
<dbReference type="Proteomes" id="UP000475862">
    <property type="component" value="Unassembled WGS sequence"/>
</dbReference>
<evidence type="ECO:0000313" key="2">
    <source>
        <dbReference type="Proteomes" id="UP000475862"/>
    </source>
</evidence>
<proteinExistence type="predicted"/>
<evidence type="ECO:0000313" key="1">
    <source>
        <dbReference type="EMBL" id="KAE9527878.1"/>
    </source>
</evidence>
<dbReference type="EMBL" id="VYZN01000050">
    <property type="protein sequence ID" value="KAE9527878.1"/>
    <property type="molecule type" value="Genomic_DNA"/>
</dbReference>
<name>A0A6G0TAH2_APHGL</name>